<dbReference type="OrthoDB" id="10379810at2759"/>
<comment type="caution">
    <text evidence="3">The sequence shown here is derived from an EMBL/GenBank/DDBJ whole genome shotgun (WGS) entry which is preliminary data.</text>
</comment>
<reference evidence="3 4" key="1">
    <citation type="journal article" date="2021" name="Plant Biotechnol. J.">
        <title>Multi-omics assisted identification of the key and species-specific regulatory components of drought-tolerant mechanisms in Gossypium stocksii.</title>
        <authorList>
            <person name="Yu D."/>
            <person name="Ke L."/>
            <person name="Zhang D."/>
            <person name="Wu Y."/>
            <person name="Sun Y."/>
            <person name="Mei J."/>
            <person name="Sun J."/>
            <person name="Sun Y."/>
        </authorList>
    </citation>
    <scope>NUCLEOTIDE SEQUENCE [LARGE SCALE GENOMIC DNA]</scope>
    <source>
        <strain evidence="4">cv. E1</strain>
        <tissue evidence="3">Leaf</tissue>
    </source>
</reference>
<dbReference type="EMBL" id="JAIQCV010000006">
    <property type="protein sequence ID" value="KAH1091443.1"/>
    <property type="molecule type" value="Genomic_DNA"/>
</dbReference>
<keyword evidence="4" id="KW-1185">Reference proteome</keyword>
<keyword evidence="1" id="KW-0175">Coiled coil</keyword>
<feature type="coiled-coil region" evidence="1">
    <location>
        <begin position="21"/>
        <end position="48"/>
    </location>
</feature>
<evidence type="ECO:0000256" key="1">
    <source>
        <dbReference type="SAM" id="Coils"/>
    </source>
</evidence>
<evidence type="ECO:0000313" key="4">
    <source>
        <dbReference type="Proteomes" id="UP000828251"/>
    </source>
</evidence>
<evidence type="ECO:0000256" key="2">
    <source>
        <dbReference type="SAM" id="Phobius"/>
    </source>
</evidence>
<protein>
    <submittedName>
        <fullName evidence="3">Uncharacterized protein</fullName>
    </submittedName>
</protein>
<name>A0A9D3VRQ2_9ROSI</name>
<keyword evidence="2" id="KW-1133">Transmembrane helix</keyword>
<dbReference type="AlphaFoldDB" id="A0A9D3VRQ2"/>
<keyword evidence="2" id="KW-0472">Membrane</keyword>
<feature type="transmembrane region" description="Helical" evidence="2">
    <location>
        <begin position="48"/>
        <end position="67"/>
    </location>
</feature>
<keyword evidence="2" id="KW-0812">Transmembrane</keyword>
<organism evidence="3 4">
    <name type="scientific">Gossypium stocksii</name>
    <dbReference type="NCBI Taxonomy" id="47602"/>
    <lineage>
        <taxon>Eukaryota</taxon>
        <taxon>Viridiplantae</taxon>
        <taxon>Streptophyta</taxon>
        <taxon>Embryophyta</taxon>
        <taxon>Tracheophyta</taxon>
        <taxon>Spermatophyta</taxon>
        <taxon>Magnoliopsida</taxon>
        <taxon>eudicotyledons</taxon>
        <taxon>Gunneridae</taxon>
        <taxon>Pentapetalae</taxon>
        <taxon>rosids</taxon>
        <taxon>malvids</taxon>
        <taxon>Malvales</taxon>
        <taxon>Malvaceae</taxon>
        <taxon>Malvoideae</taxon>
        <taxon>Gossypium</taxon>
    </lineage>
</organism>
<sequence length="98" mass="11051">MLLTKNSRLRLESDELNIDEMRRMRLKVTRLEEKIKLYKDKMSKNNKLVVAYKLLIVSWIMFFGYLACGCVKEGGMVEGVGCVEGTGGDDANTSDAIV</sequence>
<evidence type="ECO:0000313" key="3">
    <source>
        <dbReference type="EMBL" id="KAH1091443.1"/>
    </source>
</evidence>
<gene>
    <name evidence="3" type="ORF">J1N35_018700</name>
</gene>
<proteinExistence type="predicted"/>
<dbReference type="Proteomes" id="UP000828251">
    <property type="component" value="Unassembled WGS sequence"/>
</dbReference>
<accession>A0A9D3VRQ2</accession>